<name>A0A383S212_9PSED</name>
<evidence type="ECO:0000313" key="3">
    <source>
        <dbReference type="Proteomes" id="UP000263595"/>
    </source>
</evidence>
<dbReference type="EMBL" id="UNOZ01000037">
    <property type="protein sequence ID" value="SYX92731.1"/>
    <property type="molecule type" value="Genomic_DNA"/>
</dbReference>
<dbReference type="AlphaFoldDB" id="A0A383S212"/>
<evidence type="ECO:0000313" key="2">
    <source>
        <dbReference type="EMBL" id="SYX92731.1"/>
    </source>
</evidence>
<sequence length="285" mass="31169">MSMNRQWHDLHSPDSSASLYLRALGKRKISGDRLPEAGLRCLLRVQPEHLAAYRRLCHFADDGRLPGTYPHVMAFTLQLQLLTAPDFPFPLLGLVHLHNSIQVLRPLGGIGGLRFAVYADNLQAHAKGGTFDLISEAEDGLGLLWRETSRMLVRGLKLATQGTEQAEVEPGALAEATRWYADSDIGRRYAKVCGDYNPIHLSAPTARLFGFPRAIAHGMWSKAMSLAALGGHLPAAGFEFAVDFRKPVRLPSEVVLSASAAGPAGELRLDGHGDLLHMVGRWQTL</sequence>
<protein>
    <submittedName>
        <fullName evidence="2">Acyl dehydratase</fullName>
    </submittedName>
</protein>
<evidence type="ECO:0000259" key="1">
    <source>
        <dbReference type="Pfam" id="PF01575"/>
    </source>
</evidence>
<dbReference type="InterPro" id="IPR002539">
    <property type="entry name" value="MaoC-like_dom"/>
</dbReference>
<dbReference type="Pfam" id="PF01575">
    <property type="entry name" value="MaoC_dehydratas"/>
    <property type="match status" value="1"/>
</dbReference>
<dbReference type="Proteomes" id="UP000263595">
    <property type="component" value="Unassembled WGS sequence"/>
</dbReference>
<dbReference type="PANTHER" id="PTHR43841:SF1">
    <property type="entry name" value="3-HYDROXYACYL-THIOESTER DEHYDRATASE X"/>
    <property type="match status" value="1"/>
</dbReference>
<dbReference type="InterPro" id="IPR029069">
    <property type="entry name" value="HotDog_dom_sf"/>
</dbReference>
<keyword evidence="3" id="KW-1185">Reference proteome</keyword>
<reference evidence="3" key="1">
    <citation type="submission" date="2018-08" db="EMBL/GenBank/DDBJ databases">
        <authorList>
            <person name="Blom J."/>
        </authorList>
    </citation>
    <scope>NUCLEOTIDE SEQUENCE [LARGE SCALE GENOMIC DNA]</scope>
    <source>
        <strain evidence="3">CCOS 865</strain>
    </source>
</reference>
<dbReference type="GO" id="GO:0006633">
    <property type="term" value="P:fatty acid biosynthetic process"/>
    <property type="evidence" value="ECO:0007669"/>
    <property type="project" value="InterPro"/>
</dbReference>
<dbReference type="PANTHER" id="PTHR43841">
    <property type="entry name" value="3-HYDROXYACYL-THIOESTER DEHYDRATASE HTDX-RELATED"/>
    <property type="match status" value="1"/>
</dbReference>
<gene>
    <name evidence="2" type="ORF">CCOS865_05023</name>
</gene>
<proteinExistence type="predicted"/>
<dbReference type="GO" id="GO:0004312">
    <property type="term" value="F:fatty acid synthase activity"/>
    <property type="evidence" value="ECO:0007669"/>
    <property type="project" value="InterPro"/>
</dbReference>
<feature type="domain" description="MaoC-like" evidence="1">
    <location>
        <begin position="187"/>
        <end position="259"/>
    </location>
</feature>
<dbReference type="PRINTS" id="PR01483">
    <property type="entry name" value="FASYNTHASE"/>
</dbReference>
<organism evidence="2 3">
    <name type="scientific">Pseudomonas reidholzensis</name>
    <dbReference type="NCBI Taxonomy" id="1785162"/>
    <lineage>
        <taxon>Bacteria</taxon>
        <taxon>Pseudomonadati</taxon>
        <taxon>Pseudomonadota</taxon>
        <taxon>Gammaproteobacteria</taxon>
        <taxon>Pseudomonadales</taxon>
        <taxon>Pseudomonadaceae</taxon>
        <taxon>Pseudomonas</taxon>
    </lineage>
</organism>
<accession>A0A383S212</accession>
<dbReference type="InterPro" id="IPR003965">
    <property type="entry name" value="Fatty_acid_synthase"/>
</dbReference>
<dbReference type="GO" id="GO:0005835">
    <property type="term" value="C:fatty acid synthase complex"/>
    <property type="evidence" value="ECO:0007669"/>
    <property type="project" value="InterPro"/>
</dbReference>
<dbReference type="SUPFAM" id="SSF54637">
    <property type="entry name" value="Thioesterase/thiol ester dehydrase-isomerase"/>
    <property type="match status" value="1"/>
</dbReference>
<dbReference type="Gene3D" id="3.10.129.10">
    <property type="entry name" value="Hotdog Thioesterase"/>
    <property type="match status" value="1"/>
</dbReference>